<dbReference type="InterPro" id="IPR013783">
    <property type="entry name" value="Ig-like_fold"/>
</dbReference>
<dbReference type="HOGENOM" id="CLU_070768_0_2_6"/>
<dbReference type="InterPro" id="IPR050643">
    <property type="entry name" value="Periplasmic_pilus_chap"/>
</dbReference>
<dbReference type="KEGG" id="psi:S70_06990"/>
<evidence type="ECO:0000256" key="6">
    <source>
        <dbReference type="ARBA" id="ARBA00023186"/>
    </source>
</evidence>
<keyword evidence="5" id="KW-0574">Periplasm</keyword>
<dbReference type="InterPro" id="IPR016147">
    <property type="entry name" value="Pili_assmbl_chaperone_N"/>
</dbReference>
<dbReference type="OrthoDB" id="9131059at2"/>
<dbReference type="PRINTS" id="PR00969">
    <property type="entry name" value="CHAPERONPILI"/>
</dbReference>
<feature type="domain" description="Pili assembly chaperone N-terminal" evidence="9">
    <location>
        <begin position="28"/>
        <end position="151"/>
    </location>
</feature>
<keyword evidence="3" id="KW-1029">Fimbrium biogenesis</keyword>
<keyword evidence="7" id="KW-0393">Immunoglobulin domain</keyword>
<sequence length="249" mass="28006">MITRLSIINKIVLFISLFIVSTSMYASVIINGTRVIYNEKSKSKTVQLVNDNKWPALVQVWLDNGDPNELPENIKTPFSITPPIFKMSAGAGQNLRLTYLGDSLPKDKESIFYLNVLEIPPENEDTASQNKNTMQIAIRTRVKLFYRPTDIKMPAQVNEKLSFSIKKTAKGNELLVKNNSPWFITFQDVTLSEGNRKLSLEGNMVAPFSDIYLNRGKGVAIPNDFINAKKVSYSVINDYGGLDSYESNL</sequence>
<keyword evidence="4" id="KW-0732">Signal</keyword>
<dbReference type="InterPro" id="IPR016148">
    <property type="entry name" value="Pili_assmbl_chaperone_C"/>
</dbReference>
<reference evidence="11 12" key="1">
    <citation type="journal article" date="2012" name="J. Bacteriol.">
        <title>Complete Genome Sequence of Providencia stuartii Clinical Isolate MRSN 2154.</title>
        <authorList>
            <person name="Clifford R.J."/>
            <person name="Hang J."/>
            <person name="Riley M.C."/>
            <person name="Onmus-Leone F."/>
            <person name="Kuschner R.A."/>
            <person name="Lesho E.P."/>
            <person name="Waterman P.E."/>
        </authorList>
    </citation>
    <scope>NUCLEOTIDE SEQUENCE [LARGE SCALE GENOMIC DNA]</scope>
    <source>
        <strain evidence="11 12">MRSN 2154</strain>
    </source>
</reference>
<evidence type="ECO:0000259" key="9">
    <source>
        <dbReference type="Pfam" id="PF00345"/>
    </source>
</evidence>
<dbReference type="EMBL" id="CP003488">
    <property type="protein sequence ID" value="AFH93269.1"/>
    <property type="molecule type" value="Genomic_DNA"/>
</dbReference>
<dbReference type="GO" id="GO:0071555">
    <property type="term" value="P:cell wall organization"/>
    <property type="evidence" value="ECO:0007669"/>
    <property type="project" value="InterPro"/>
</dbReference>
<evidence type="ECO:0000256" key="1">
    <source>
        <dbReference type="ARBA" id="ARBA00004418"/>
    </source>
</evidence>
<dbReference type="PANTHER" id="PTHR30251:SF2">
    <property type="entry name" value="FIMBRIAL CHAPERONE YADV-RELATED"/>
    <property type="match status" value="1"/>
</dbReference>
<dbReference type="AlphaFoldDB" id="A0A140NIG8"/>
<keyword evidence="6 8" id="KW-0143">Chaperone</keyword>
<dbReference type="InterPro" id="IPR036316">
    <property type="entry name" value="Pili_assmbl_chap_C_dom_sf"/>
</dbReference>
<evidence type="ECO:0000313" key="11">
    <source>
        <dbReference type="EMBL" id="AFH93269.1"/>
    </source>
</evidence>
<dbReference type="InterPro" id="IPR001829">
    <property type="entry name" value="Pili_assmbl_chaperone_bac"/>
</dbReference>
<dbReference type="InterPro" id="IPR018046">
    <property type="entry name" value="Pili_assmbl_chaperone_CS"/>
</dbReference>
<accession>A0A140NIG8</accession>
<comment type="similarity">
    <text evidence="2 8">Belongs to the periplasmic pilus chaperone family.</text>
</comment>
<evidence type="ECO:0000256" key="2">
    <source>
        <dbReference type="ARBA" id="ARBA00007399"/>
    </source>
</evidence>
<dbReference type="Pfam" id="PF02753">
    <property type="entry name" value="PapD_C"/>
    <property type="match status" value="1"/>
</dbReference>
<dbReference type="PANTHER" id="PTHR30251">
    <property type="entry name" value="PILUS ASSEMBLY CHAPERONE"/>
    <property type="match status" value="1"/>
</dbReference>
<name>A0A140NIG8_PROSM</name>
<evidence type="ECO:0000256" key="5">
    <source>
        <dbReference type="ARBA" id="ARBA00022764"/>
    </source>
</evidence>
<dbReference type="GO" id="GO:0030288">
    <property type="term" value="C:outer membrane-bounded periplasmic space"/>
    <property type="evidence" value="ECO:0007669"/>
    <property type="project" value="InterPro"/>
</dbReference>
<evidence type="ECO:0000256" key="4">
    <source>
        <dbReference type="ARBA" id="ARBA00022729"/>
    </source>
</evidence>
<comment type="subcellular location">
    <subcellularLocation>
        <location evidence="1 8">Periplasm</location>
    </subcellularLocation>
</comment>
<evidence type="ECO:0000256" key="8">
    <source>
        <dbReference type="RuleBase" id="RU003918"/>
    </source>
</evidence>
<dbReference type="PROSITE" id="PS00635">
    <property type="entry name" value="PILI_CHAPERONE"/>
    <property type="match status" value="1"/>
</dbReference>
<dbReference type="PATRIC" id="fig|1157951.4.peg.1389"/>
<dbReference type="Gene3D" id="2.60.40.10">
    <property type="entry name" value="Immunoglobulins"/>
    <property type="match status" value="2"/>
</dbReference>
<protein>
    <submittedName>
        <fullName evidence="11">Fimbrial chaperone protein</fullName>
    </submittedName>
</protein>
<dbReference type="Proteomes" id="UP000005012">
    <property type="component" value="Chromosome"/>
</dbReference>
<dbReference type="SUPFAM" id="SSF49354">
    <property type="entry name" value="PapD-like"/>
    <property type="match status" value="1"/>
</dbReference>
<proteinExistence type="inferred from homology"/>
<dbReference type="SUPFAM" id="SSF49584">
    <property type="entry name" value="Periplasmic chaperone C-domain"/>
    <property type="match status" value="1"/>
</dbReference>
<gene>
    <name evidence="11" type="ordered locus">S70_06990</name>
</gene>
<organism evidence="11 12">
    <name type="scientific">Providencia stuartii (strain MRSN 2154)</name>
    <dbReference type="NCBI Taxonomy" id="1157951"/>
    <lineage>
        <taxon>Bacteria</taxon>
        <taxon>Pseudomonadati</taxon>
        <taxon>Pseudomonadota</taxon>
        <taxon>Gammaproteobacteria</taxon>
        <taxon>Enterobacterales</taxon>
        <taxon>Morganellaceae</taxon>
        <taxon>Providencia</taxon>
    </lineage>
</organism>
<reference evidence="12" key="2">
    <citation type="submission" date="2012-04" db="EMBL/GenBank/DDBJ databases">
        <title>Complete genome sequence of Providencia stuartii clinical isolate MRSN 2154.</title>
        <authorList>
            <person name="Clifford R.J."/>
            <person name="Hang J."/>
            <person name="Riley M.C."/>
            <person name="Onmus-Leone F."/>
            <person name="Kuschner R.A."/>
            <person name="Lesho E.P."/>
            <person name="Waterman P.E."/>
        </authorList>
    </citation>
    <scope>NUCLEOTIDE SEQUENCE [LARGE SCALE GENOMIC DNA]</scope>
    <source>
        <strain evidence="12">MRSN 2154</strain>
    </source>
</reference>
<dbReference type="RefSeq" id="WP_014656789.1">
    <property type="nucleotide sequence ID" value="NC_017731.1"/>
</dbReference>
<dbReference type="GeneID" id="93517935"/>
<dbReference type="InterPro" id="IPR008962">
    <property type="entry name" value="PapD-like_sf"/>
</dbReference>
<feature type="domain" description="Pili assembly chaperone C-terminal" evidence="10">
    <location>
        <begin position="176"/>
        <end position="243"/>
    </location>
</feature>
<evidence type="ECO:0000256" key="3">
    <source>
        <dbReference type="ARBA" id="ARBA00022558"/>
    </source>
</evidence>
<dbReference type="FunFam" id="2.60.40.10:FF:000458">
    <property type="entry name" value="Molecular chaperone FimC"/>
    <property type="match status" value="1"/>
</dbReference>
<dbReference type="Pfam" id="PF00345">
    <property type="entry name" value="PapD_N"/>
    <property type="match status" value="1"/>
</dbReference>
<evidence type="ECO:0000259" key="10">
    <source>
        <dbReference type="Pfam" id="PF02753"/>
    </source>
</evidence>
<evidence type="ECO:0000256" key="7">
    <source>
        <dbReference type="ARBA" id="ARBA00023319"/>
    </source>
</evidence>
<evidence type="ECO:0000313" key="12">
    <source>
        <dbReference type="Proteomes" id="UP000005012"/>
    </source>
</evidence>